<name>A0A2L0D6G3_9STRE</name>
<evidence type="ECO:0000256" key="9">
    <source>
        <dbReference type="ARBA" id="ARBA00023146"/>
    </source>
</evidence>
<dbReference type="GO" id="GO:0005737">
    <property type="term" value="C:cytoplasm"/>
    <property type="evidence" value="ECO:0007669"/>
    <property type="project" value="UniProtKB-SubCell"/>
</dbReference>
<dbReference type="EC" id="6.1.1.21" evidence="11"/>
<evidence type="ECO:0000259" key="13">
    <source>
        <dbReference type="PROSITE" id="PS50862"/>
    </source>
</evidence>
<dbReference type="Proteomes" id="UP000238956">
    <property type="component" value="Chromosome"/>
</dbReference>
<evidence type="ECO:0000256" key="11">
    <source>
        <dbReference type="HAMAP-Rule" id="MF_00127"/>
    </source>
</evidence>
<dbReference type="GO" id="GO:0006427">
    <property type="term" value="P:histidyl-tRNA aminoacylation"/>
    <property type="evidence" value="ECO:0007669"/>
    <property type="project" value="UniProtKB-UniRule"/>
</dbReference>
<evidence type="ECO:0000256" key="1">
    <source>
        <dbReference type="ARBA" id="ARBA00004496"/>
    </source>
</evidence>
<evidence type="ECO:0000256" key="10">
    <source>
        <dbReference type="ARBA" id="ARBA00047639"/>
    </source>
</evidence>
<dbReference type="InterPro" id="IPR045864">
    <property type="entry name" value="aa-tRNA-synth_II/BPL/LPL"/>
</dbReference>
<evidence type="ECO:0000256" key="2">
    <source>
        <dbReference type="ARBA" id="ARBA00008226"/>
    </source>
</evidence>
<reference evidence="14 15" key="2">
    <citation type="submission" date="2018-02" db="EMBL/GenBank/DDBJ databases">
        <title>Whole genome sequencing analysis of Streptococcus pluranimalium isolated from cattle infected mastitis in China.</title>
        <authorList>
            <person name="Zhang J.-R."/>
            <person name="Hu G.-Z."/>
        </authorList>
    </citation>
    <scope>NUCLEOTIDE SEQUENCE [LARGE SCALE GENOMIC DNA]</scope>
    <source>
        <strain evidence="14 15">TH11417</strain>
    </source>
</reference>
<keyword evidence="7 11" id="KW-0067">ATP-binding</keyword>
<dbReference type="NCBIfam" id="TIGR00442">
    <property type="entry name" value="hisS"/>
    <property type="match status" value="1"/>
</dbReference>
<feature type="binding site" evidence="12">
    <location>
        <position position="128"/>
    </location>
    <ligand>
        <name>L-histidine</name>
        <dbReference type="ChEBI" id="CHEBI:57595"/>
    </ligand>
</feature>
<sequence length="425" mass="48243">MKLQKPKGTQDILPADSAKWQYVENFARETFKKYNYGEIRTPMFEHYEVISRSVGDTTDIVTKEMYDFHDKGDRHITLRPEGTAPVVRSYVENKLFAPEIQKPVKMYYIGSMFRYERPQAGRLREFHQIGVEAFGSSNPATDVETIAMAYQLFTELGIKDVVLHLNSLGNTESRQAYRQALIDYLTPMRDSLSKDSQRRLEENPLRVLDSKEKEDKIAVENAPSILDFLDEESQAHFDEVRAMLEALNIPYVIDTNMVRGLDYYNHTIFEFITRIDKSELTICAGGRYDGLVEYFGGPETPGFGFGLGLERLLMIIDKQGIELPISSEMDLYIAVLGSEANSKALELVQTVRAQGFTAERDVLGRKIKAQFKSADVFKAKTIMTLGGSEVEAGQVTLKNNSTRQEVTVSFEEISRNFAAVLEQLL</sequence>
<feature type="binding site" evidence="12">
    <location>
        <position position="114"/>
    </location>
    <ligand>
        <name>L-histidine</name>
        <dbReference type="ChEBI" id="CHEBI:57595"/>
    </ligand>
</feature>
<dbReference type="SUPFAM" id="SSF55681">
    <property type="entry name" value="Class II aaRS and biotin synthetases"/>
    <property type="match status" value="1"/>
</dbReference>
<feature type="domain" description="Aminoacyl-transfer RNA synthetases class-II family profile" evidence="13">
    <location>
        <begin position="23"/>
        <end position="324"/>
    </location>
</feature>
<dbReference type="FunFam" id="3.30.930.10:FF:000005">
    <property type="entry name" value="Histidine--tRNA ligase"/>
    <property type="match status" value="1"/>
</dbReference>
<evidence type="ECO:0000256" key="6">
    <source>
        <dbReference type="ARBA" id="ARBA00022741"/>
    </source>
</evidence>
<evidence type="ECO:0000256" key="8">
    <source>
        <dbReference type="ARBA" id="ARBA00022917"/>
    </source>
</evidence>
<dbReference type="EMBL" id="CP025536">
    <property type="protein sequence ID" value="AUW97428.1"/>
    <property type="molecule type" value="Genomic_DNA"/>
</dbReference>
<protein>
    <recommendedName>
        <fullName evidence="11">Histidine--tRNA ligase</fullName>
        <ecNumber evidence="11">6.1.1.21</ecNumber>
    </recommendedName>
    <alternativeName>
        <fullName evidence="11">Histidyl-tRNA synthetase</fullName>
        <shortName evidence="11">HisRS</shortName>
    </alternativeName>
</protein>
<dbReference type="PROSITE" id="PS50862">
    <property type="entry name" value="AA_TRNA_LIGASE_II"/>
    <property type="match status" value="1"/>
</dbReference>
<organism evidence="14 15">
    <name type="scientific">Streptococcus pluranimalium</name>
    <dbReference type="NCBI Taxonomy" id="82348"/>
    <lineage>
        <taxon>Bacteria</taxon>
        <taxon>Bacillati</taxon>
        <taxon>Bacillota</taxon>
        <taxon>Bacilli</taxon>
        <taxon>Lactobacillales</taxon>
        <taxon>Streptococcaceae</taxon>
        <taxon>Streptococcus</taxon>
    </lineage>
</organism>
<dbReference type="GO" id="GO:0140096">
    <property type="term" value="F:catalytic activity, acting on a protein"/>
    <property type="evidence" value="ECO:0007669"/>
    <property type="project" value="UniProtKB-ARBA"/>
</dbReference>
<keyword evidence="9 11" id="KW-0030">Aminoacyl-tRNA synthetase</keyword>
<feature type="binding site" evidence="12">
    <location>
        <begin position="81"/>
        <end position="83"/>
    </location>
    <ligand>
        <name>L-histidine</name>
        <dbReference type="ChEBI" id="CHEBI:57595"/>
    </ligand>
</feature>
<evidence type="ECO:0000256" key="7">
    <source>
        <dbReference type="ARBA" id="ARBA00022840"/>
    </source>
</evidence>
<dbReference type="CDD" id="cd00859">
    <property type="entry name" value="HisRS_anticodon"/>
    <property type="match status" value="1"/>
</dbReference>
<keyword evidence="15" id="KW-1185">Reference proteome</keyword>
<gene>
    <name evidence="11" type="primary">hisS</name>
    <name evidence="14" type="ORF">C0J00_10110</name>
</gene>
<dbReference type="OrthoDB" id="9800814at2"/>
<dbReference type="HAMAP" id="MF_00127">
    <property type="entry name" value="His_tRNA_synth"/>
    <property type="match status" value="1"/>
</dbReference>
<feature type="binding site" evidence="12">
    <location>
        <position position="132"/>
    </location>
    <ligand>
        <name>L-histidine</name>
        <dbReference type="ChEBI" id="CHEBI:57595"/>
    </ligand>
</feature>
<evidence type="ECO:0000313" key="15">
    <source>
        <dbReference type="Proteomes" id="UP000238956"/>
    </source>
</evidence>
<comment type="subunit">
    <text evidence="3 11">Homodimer.</text>
</comment>
<dbReference type="InterPro" id="IPR041715">
    <property type="entry name" value="HisRS-like_core"/>
</dbReference>
<dbReference type="PANTHER" id="PTHR43707:SF1">
    <property type="entry name" value="HISTIDINE--TRNA LIGASE, MITOCHONDRIAL-RELATED"/>
    <property type="match status" value="1"/>
</dbReference>
<dbReference type="GO" id="GO:0004821">
    <property type="term" value="F:histidine-tRNA ligase activity"/>
    <property type="evidence" value="ECO:0007669"/>
    <property type="project" value="UniProtKB-UniRule"/>
</dbReference>
<dbReference type="InterPro" id="IPR004154">
    <property type="entry name" value="Anticodon-bd"/>
</dbReference>
<dbReference type="InterPro" id="IPR006195">
    <property type="entry name" value="aa-tRNA-synth_II"/>
</dbReference>
<keyword evidence="4 11" id="KW-0963">Cytoplasm</keyword>
<feature type="binding site" evidence="12">
    <location>
        <position position="259"/>
    </location>
    <ligand>
        <name>L-histidine</name>
        <dbReference type="ChEBI" id="CHEBI:57595"/>
    </ligand>
</feature>
<feature type="binding site" evidence="12">
    <location>
        <begin position="263"/>
        <end position="264"/>
    </location>
    <ligand>
        <name>L-histidine</name>
        <dbReference type="ChEBI" id="CHEBI:57595"/>
    </ligand>
</feature>
<keyword evidence="5 11" id="KW-0436">Ligase</keyword>
<dbReference type="InterPro" id="IPR033656">
    <property type="entry name" value="HisRS_anticodon"/>
</dbReference>
<proteinExistence type="inferred from homology"/>
<dbReference type="KEGG" id="splr:C0J00_10110"/>
<keyword evidence="6 11" id="KW-0547">Nucleotide-binding</keyword>
<dbReference type="InterPro" id="IPR015807">
    <property type="entry name" value="His-tRNA-ligase"/>
</dbReference>
<dbReference type="InterPro" id="IPR036621">
    <property type="entry name" value="Anticodon-bd_dom_sf"/>
</dbReference>
<dbReference type="Gene3D" id="3.30.930.10">
    <property type="entry name" value="Bira Bifunctional Protein, Domain 2"/>
    <property type="match status" value="1"/>
</dbReference>
<evidence type="ECO:0000256" key="3">
    <source>
        <dbReference type="ARBA" id="ARBA00011738"/>
    </source>
</evidence>
<evidence type="ECO:0000313" key="14">
    <source>
        <dbReference type="EMBL" id="AUW97428.1"/>
    </source>
</evidence>
<dbReference type="AlphaFoldDB" id="A0A2L0D6G3"/>
<dbReference type="PANTHER" id="PTHR43707">
    <property type="entry name" value="HISTIDYL-TRNA SYNTHETASE"/>
    <property type="match status" value="1"/>
</dbReference>
<comment type="similarity">
    <text evidence="2 11">Belongs to the class-II aminoacyl-tRNA synthetase family.</text>
</comment>
<dbReference type="Pfam" id="PF13393">
    <property type="entry name" value="tRNA-synt_His"/>
    <property type="match status" value="1"/>
</dbReference>
<dbReference type="SUPFAM" id="SSF52954">
    <property type="entry name" value="Class II aaRS ABD-related"/>
    <property type="match status" value="1"/>
</dbReference>
<accession>A0A2L0D6G3</accession>
<evidence type="ECO:0000256" key="12">
    <source>
        <dbReference type="PIRSR" id="PIRSR001549-1"/>
    </source>
</evidence>
<comment type="subcellular location">
    <subcellularLocation>
        <location evidence="1 11">Cytoplasm</location>
    </subcellularLocation>
</comment>
<dbReference type="Gene3D" id="3.40.50.800">
    <property type="entry name" value="Anticodon-binding domain"/>
    <property type="match status" value="1"/>
</dbReference>
<reference evidence="14 15" key="1">
    <citation type="submission" date="2017-12" db="EMBL/GenBank/DDBJ databases">
        <authorList>
            <person name="Hurst M.R.H."/>
        </authorList>
    </citation>
    <scope>NUCLEOTIDE SEQUENCE [LARGE SCALE GENOMIC DNA]</scope>
    <source>
        <strain evidence="14 15">TH11417</strain>
    </source>
</reference>
<dbReference type="PIRSF" id="PIRSF001549">
    <property type="entry name" value="His-tRNA_synth"/>
    <property type="match status" value="1"/>
</dbReference>
<evidence type="ECO:0000256" key="4">
    <source>
        <dbReference type="ARBA" id="ARBA00022490"/>
    </source>
</evidence>
<dbReference type="InterPro" id="IPR004516">
    <property type="entry name" value="HisRS/HisZ"/>
</dbReference>
<dbReference type="GO" id="GO:0016740">
    <property type="term" value="F:transferase activity"/>
    <property type="evidence" value="ECO:0007669"/>
    <property type="project" value="UniProtKB-ARBA"/>
</dbReference>
<keyword evidence="8 11" id="KW-0648">Protein biosynthesis</keyword>
<dbReference type="GeneID" id="98394261"/>
<dbReference type="CDD" id="cd00773">
    <property type="entry name" value="HisRS-like_core"/>
    <property type="match status" value="1"/>
</dbReference>
<dbReference type="RefSeq" id="WP_104968732.1">
    <property type="nucleotide sequence ID" value="NZ_CP025536.1"/>
</dbReference>
<dbReference type="Pfam" id="PF03129">
    <property type="entry name" value="HGTP_anticodon"/>
    <property type="match status" value="1"/>
</dbReference>
<comment type="catalytic activity">
    <reaction evidence="10 11">
        <text>tRNA(His) + L-histidine + ATP = L-histidyl-tRNA(His) + AMP + diphosphate + H(+)</text>
        <dbReference type="Rhea" id="RHEA:17313"/>
        <dbReference type="Rhea" id="RHEA-COMP:9665"/>
        <dbReference type="Rhea" id="RHEA-COMP:9689"/>
        <dbReference type="ChEBI" id="CHEBI:15378"/>
        <dbReference type="ChEBI" id="CHEBI:30616"/>
        <dbReference type="ChEBI" id="CHEBI:33019"/>
        <dbReference type="ChEBI" id="CHEBI:57595"/>
        <dbReference type="ChEBI" id="CHEBI:78442"/>
        <dbReference type="ChEBI" id="CHEBI:78527"/>
        <dbReference type="ChEBI" id="CHEBI:456215"/>
        <dbReference type="EC" id="6.1.1.21"/>
    </reaction>
</comment>
<evidence type="ECO:0000256" key="5">
    <source>
        <dbReference type="ARBA" id="ARBA00022598"/>
    </source>
</evidence>
<dbReference type="GO" id="GO:0005524">
    <property type="term" value="F:ATP binding"/>
    <property type="evidence" value="ECO:0007669"/>
    <property type="project" value="UniProtKB-UniRule"/>
</dbReference>